<dbReference type="PROSITE" id="PS51194">
    <property type="entry name" value="HELICASE_CTER"/>
    <property type="match status" value="1"/>
</dbReference>
<evidence type="ECO:0000256" key="1">
    <source>
        <dbReference type="ARBA" id="ARBA00022801"/>
    </source>
</evidence>
<evidence type="ECO:0000313" key="6">
    <source>
        <dbReference type="Proteomes" id="UP001139354"/>
    </source>
</evidence>
<dbReference type="Gene3D" id="3.40.50.300">
    <property type="entry name" value="P-loop containing nucleotide triphosphate hydrolases"/>
    <property type="match status" value="1"/>
</dbReference>
<dbReference type="InterPro" id="IPR014001">
    <property type="entry name" value="Helicase_ATP-bd"/>
</dbReference>
<dbReference type="SMART" id="SM00490">
    <property type="entry name" value="HELICc"/>
    <property type="match status" value="1"/>
</dbReference>
<dbReference type="InterPro" id="IPR049730">
    <property type="entry name" value="SNF2/RAD54-like_C"/>
</dbReference>
<dbReference type="Gene3D" id="3.40.50.10810">
    <property type="entry name" value="Tandem AAA-ATPase domain"/>
    <property type="match status" value="1"/>
</dbReference>
<dbReference type="InterPro" id="IPR001650">
    <property type="entry name" value="Helicase_C-like"/>
</dbReference>
<dbReference type="Pfam" id="PF00176">
    <property type="entry name" value="SNF2-rel_dom"/>
    <property type="match status" value="1"/>
</dbReference>
<dbReference type="Proteomes" id="UP001139354">
    <property type="component" value="Unassembled WGS sequence"/>
</dbReference>
<dbReference type="GO" id="GO:0005524">
    <property type="term" value="F:ATP binding"/>
    <property type="evidence" value="ECO:0007669"/>
    <property type="project" value="InterPro"/>
</dbReference>
<gene>
    <name evidence="5" type="ORF">KEC57_16500</name>
</gene>
<organism evidence="5 6">
    <name type="scientific">Microbacterium allomyrinae</name>
    <dbReference type="NCBI Taxonomy" id="2830666"/>
    <lineage>
        <taxon>Bacteria</taxon>
        <taxon>Bacillati</taxon>
        <taxon>Actinomycetota</taxon>
        <taxon>Actinomycetes</taxon>
        <taxon>Micrococcales</taxon>
        <taxon>Microbacteriaceae</taxon>
        <taxon>Microbacterium</taxon>
    </lineage>
</organism>
<accession>A0A9X1LXE8</accession>
<dbReference type="GO" id="GO:0016787">
    <property type="term" value="F:hydrolase activity"/>
    <property type="evidence" value="ECO:0007669"/>
    <property type="project" value="UniProtKB-KW"/>
</dbReference>
<feature type="domain" description="Helicase C-terminal" evidence="4">
    <location>
        <begin position="556"/>
        <end position="706"/>
    </location>
</feature>
<keyword evidence="6" id="KW-1185">Reference proteome</keyword>
<sequence length="722" mass="78758">MPPTAPAQTAQRRRKTSSSRRDDEAPIIPILARKVREVEAKAQRGKLGPTNRVKFQVIAFLVREERARVKADTTVTDAARAELLKRLDGVATILAKTAARDTSLIQLLEVDQAASPVARRMRRDWLLESGAELPPDELIITDVAPMSTPVVPAALAQRQVIPVQVEARQMANPFLAPDLTTRGPKETPRRRLDSWELMGPLYKAFETGAGGASASMELPSVPEYDRLSPKGLEVMPHQSRFLEAVREGHRTFLLADEPGLGKTAESVLAASVADAYPLLAVVPNVVKMNWAREVERWTPQRRATVIHGDGEAIDAFADVFIVNYEILDRHLSWLGSLGLKGMVVDEAHFIKNLSSQRSQNVLALAGRIREQVPNPLLLALTGTPLINDVEDFDAIWRFLGWTTGEKPGPELMEKLDQTGLTPADKAFYPEARDAVISMGIVRRKKKDVAADLPDKLIADLPVELDDEFGRSIRQAERELGERLAARYRRIIEARGANRRAQENLAPGEVDDDIVRLVAQNELEESKAAGTGSENVFTMVRKIGQAKALLAADYAAQLQRSVGKVVFFAKHIDVMDAAEAHFAGAGIKTVSLRGDQTTTARQQAIDAFNNDPGVGIAVCSLTAAGVGVNMQASSNVVLAELSWTAAEQTQAIDRVHRIGQDEPVTAWRIIAAHTIDTKIAELIDSKQGLAARALDGEVVDPQSSDSVQLSALMHLVRQALGAA</sequence>
<dbReference type="InterPro" id="IPR027417">
    <property type="entry name" value="P-loop_NTPase"/>
</dbReference>
<dbReference type="SMART" id="SM00487">
    <property type="entry name" value="DEXDc"/>
    <property type="match status" value="1"/>
</dbReference>
<dbReference type="PANTHER" id="PTHR45766:SF6">
    <property type="entry name" value="SWI_SNF-RELATED MATRIX-ASSOCIATED ACTIN-DEPENDENT REGULATOR OF CHROMATIN SUBFAMILY A-LIKE PROTEIN 1"/>
    <property type="match status" value="1"/>
</dbReference>
<dbReference type="EMBL" id="JAGTTN010000007">
    <property type="protein sequence ID" value="MCC2033787.1"/>
    <property type="molecule type" value="Genomic_DNA"/>
</dbReference>
<keyword evidence="5" id="KW-0347">Helicase</keyword>
<dbReference type="GO" id="GO:0006281">
    <property type="term" value="P:DNA repair"/>
    <property type="evidence" value="ECO:0007669"/>
    <property type="project" value="TreeGrafter"/>
</dbReference>
<dbReference type="CDD" id="cd17919">
    <property type="entry name" value="DEXHc_Snf"/>
    <property type="match status" value="1"/>
</dbReference>
<dbReference type="Pfam" id="PF00271">
    <property type="entry name" value="Helicase_C"/>
    <property type="match status" value="1"/>
</dbReference>
<proteinExistence type="predicted"/>
<feature type="domain" description="Helicase ATP-binding" evidence="3">
    <location>
        <begin position="243"/>
        <end position="402"/>
    </location>
</feature>
<evidence type="ECO:0000259" key="4">
    <source>
        <dbReference type="PROSITE" id="PS51194"/>
    </source>
</evidence>
<evidence type="ECO:0000256" key="2">
    <source>
        <dbReference type="SAM" id="MobiDB-lite"/>
    </source>
</evidence>
<dbReference type="RefSeq" id="WP_229385792.1">
    <property type="nucleotide sequence ID" value="NZ_JAGTTN010000007.1"/>
</dbReference>
<dbReference type="GO" id="GO:0031297">
    <property type="term" value="P:replication fork processing"/>
    <property type="evidence" value="ECO:0007669"/>
    <property type="project" value="TreeGrafter"/>
</dbReference>
<dbReference type="PROSITE" id="PS51192">
    <property type="entry name" value="HELICASE_ATP_BIND_1"/>
    <property type="match status" value="1"/>
</dbReference>
<evidence type="ECO:0000313" key="5">
    <source>
        <dbReference type="EMBL" id="MCC2033787.1"/>
    </source>
</evidence>
<name>A0A9X1LXE8_9MICO</name>
<dbReference type="InterPro" id="IPR000330">
    <property type="entry name" value="SNF2_N"/>
</dbReference>
<comment type="caution">
    <text evidence="5">The sequence shown here is derived from an EMBL/GenBank/DDBJ whole genome shotgun (WGS) entry which is preliminary data.</text>
</comment>
<keyword evidence="5" id="KW-0547">Nucleotide-binding</keyword>
<feature type="region of interest" description="Disordered" evidence="2">
    <location>
        <begin position="1"/>
        <end position="24"/>
    </location>
</feature>
<keyword evidence="1" id="KW-0378">Hydrolase</keyword>
<evidence type="ECO:0000259" key="3">
    <source>
        <dbReference type="PROSITE" id="PS51192"/>
    </source>
</evidence>
<dbReference type="PANTHER" id="PTHR45766">
    <property type="entry name" value="DNA ANNEALING HELICASE AND ENDONUCLEASE ZRANB3 FAMILY MEMBER"/>
    <property type="match status" value="1"/>
</dbReference>
<dbReference type="CDD" id="cd18793">
    <property type="entry name" value="SF2_C_SNF"/>
    <property type="match status" value="1"/>
</dbReference>
<feature type="compositionally biased region" description="Polar residues" evidence="2">
    <location>
        <begin position="1"/>
        <end position="10"/>
    </location>
</feature>
<dbReference type="InterPro" id="IPR038718">
    <property type="entry name" value="SNF2-like_sf"/>
</dbReference>
<reference evidence="5" key="1">
    <citation type="submission" date="2021-04" db="EMBL/GenBank/DDBJ databases">
        <title>Microbacterium tenobrionis sp. nov. and Microbacterium allomyrinae sp. nov., isolated from larvae of Tenobrio molitor and Allomyrina dichotoma, respectively.</title>
        <authorList>
            <person name="Lee S.D."/>
        </authorList>
    </citation>
    <scope>NUCLEOTIDE SEQUENCE</scope>
    <source>
        <strain evidence="5">BWT-G7</strain>
    </source>
</reference>
<dbReference type="AlphaFoldDB" id="A0A9X1LXE8"/>
<dbReference type="SUPFAM" id="SSF52540">
    <property type="entry name" value="P-loop containing nucleoside triphosphate hydrolases"/>
    <property type="match status" value="2"/>
</dbReference>
<dbReference type="GO" id="GO:0004386">
    <property type="term" value="F:helicase activity"/>
    <property type="evidence" value="ECO:0007669"/>
    <property type="project" value="UniProtKB-KW"/>
</dbReference>
<protein>
    <submittedName>
        <fullName evidence="5">DEAD/DEAH box helicase</fullName>
    </submittedName>
</protein>
<keyword evidence="5" id="KW-0067">ATP-binding</keyword>